<name>F6EWR5_SPHCR</name>
<evidence type="ECO:0000256" key="5">
    <source>
        <dbReference type="ARBA" id="ARBA00023136"/>
    </source>
</evidence>
<feature type="transmembrane region" description="Helical" evidence="6">
    <location>
        <begin position="110"/>
        <end position="137"/>
    </location>
</feature>
<dbReference type="PANTHER" id="PTHR30250">
    <property type="entry name" value="PST FAMILY PREDICTED COLANIC ACID TRANSPORTER"/>
    <property type="match status" value="1"/>
</dbReference>
<dbReference type="AlphaFoldDB" id="F6EWR5"/>
<evidence type="ECO:0000256" key="1">
    <source>
        <dbReference type="ARBA" id="ARBA00004651"/>
    </source>
</evidence>
<dbReference type="PANTHER" id="PTHR30250:SF31">
    <property type="entry name" value="INNER MEMBRANE PROTEIN YGHQ"/>
    <property type="match status" value="1"/>
</dbReference>
<evidence type="ECO:0000313" key="7">
    <source>
        <dbReference type="EMBL" id="AEG49853.1"/>
    </source>
</evidence>
<dbReference type="EMBL" id="CP002798">
    <property type="protein sequence ID" value="AEG49853.1"/>
    <property type="molecule type" value="Genomic_DNA"/>
</dbReference>
<dbReference type="KEGG" id="sch:Sphch_2192"/>
<feature type="transmembrane region" description="Helical" evidence="6">
    <location>
        <begin position="398"/>
        <end position="419"/>
    </location>
</feature>
<proteinExistence type="predicted"/>
<feature type="transmembrane region" description="Helical" evidence="6">
    <location>
        <begin position="183"/>
        <end position="204"/>
    </location>
</feature>
<dbReference type="STRING" id="690566.Sphch_2192"/>
<dbReference type="Proteomes" id="UP000007150">
    <property type="component" value="Chromosome 1"/>
</dbReference>
<accession>F6EWR5</accession>
<dbReference type="InterPro" id="IPR050833">
    <property type="entry name" value="Poly_Biosynth_Transport"/>
</dbReference>
<comment type="subcellular location">
    <subcellularLocation>
        <location evidence="1">Cell membrane</location>
        <topology evidence="1">Multi-pass membrane protein</topology>
    </subcellularLocation>
</comment>
<dbReference type="GO" id="GO:0005886">
    <property type="term" value="C:plasma membrane"/>
    <property type="evidence" value="ECO:0007669"/>
    <property type="project" value="UniProtKB-SubCell"/>
</dbReference>
<keyword evidence="3 6" id="KW-0812">Transmembrane</keyword>
<evidence type="ECO:0000256" key="2">
    <source>
        <dbReference type="ARBA" id="ARBA00022475"/>
    </source>
</evidence>
<feature type="transmembrane region" description="Helical" evidence="6">
    <location>
        <begin position="274"/>
        <end position="292"/>
    </location>
</feature>
<feature type="transmembrane region" description="Helical" evidence="6">
    <location>
        <begin position="368"/>
        <end position="386"/>
    </location>
</feature>
<sequence length="463" mass="49232">MAYDMMGVLTARALPMLRGRLGGFLVKGSRGRLIAVGHLLSGNFLNALIMLVSVAMAARSLGPATYGVMVLVLSYNRVVERILRFESWQPLIRFAVEEESRGSPRRLQRLYCYGLMLDMGAAAVAAASAIGLAWLFGPLFGLKPVHLELVAIYSVATLFNIAGVPTAALRLSGQFKMLAYAQVAGNVLRILLAFLCMMMGAGVIGFMVAWTLSQALGSVLVFCVGFRALRQMGIPNPLHARLKGLARDFPGFFGFACSTNLSLTLRVITTEADSLFVGAVAGSSAAAVYYLAKRIAKVATQVGAQVQAVVYPDVARMWANGNIRNFRAATLQVQAALAAVGFAMLAGAWAFAPLLIRIGPGAAYSETYMLLLTQLVAVMLMLHAAPSRSAMLAMNQSWKVLAISGFGTALFVAVAAYAVPRYGAIGGNVAHVLLGVVTAVLLDISWLRRARVRPVAAGLDRAG</sequence>
<evidence type="ECO:0000256" key="4">
    <source>
        <dbReference type="ARBA" id="ARBA00022989"/>
    </source>
</evidence>
<feature type="transmembrane region" description="Helical" evidence="6">
    <location>
        <begin position="33"/>
        <end position="58"/>
    </location>
</feature>
<feature type="transmembrane region" description="Helical" evidence="6">
    <location>
        <begin position="335"/>
        <end position="356"/>
    </location>
</feature>
<dbReference type="HOGENOM" id="CLU_047009_2_0_5"/>
<keyword evidence="2" id="KW-1003">Cell membrane</keyword>
<keyword evidence="5 6" id="KW-0472">Membrane</keyword>
<dbReference type="Pfam" id="PF13440">
    <property type="entry name" value="Polysacc_synt_3"/>
    <property type="match status" value="1"/>
</dbReference>
<gene>
    <name evidence="7" type="ORF">Sphch_2192</name>
</gene>
<feature type="transmembrane region" description="Helical" evidence="6">
    <location>
        <begin position="149"/>
        <end position="171"/>
    </location>
</feature>
<keyword evidence="4 6" id="KW-1133">Transmembrane helix</keyword>
<feature type="transmembrane region" description="Helical" evidence="6">
    <location>
        <begin position="425"/>
        <end position="444"/>
    </location>
</feature>
<reference evidence="7 8" key="1">
    <citation type="submission" date="2011-05" db="EMBL/GenBank/DDBJ databases">
        <title>Complete sequence of chromosome 1 of Sphingobium chlorophenolicum L-1.</title>
        <authorList>
            <consortium name="US DOE Joint Genome Institute"/>
            <person name="Lucas S."/>
            <person name="Han J."/>
            <person name="Lapidus A."/>
            <person name="Cheng J.-F."/>
            <person name="Goodwin L."/>
            <person name="Pitluck S."/>
            <person name="Peters L."/>
            <person name="Daligault H."/>
            <person name="Han C."/>
            <person name="Tapia R."/>
            <person name="Land M."/>
            <person name="Hauser L."/>
            <person name="Kyrpides N."/>
            <person name="Ivanova N."/>
            <person name="Pagani I."/>
            <person name="Turner P."/>
            <person name="Copley S."/>
            <person name="Woyke T."/>
        </authorList>
    </citation>
    <scope>NUCLEOTIDE SEQUENCE [LARGE SCALE GENOMIC DNA]</scope>
    <source>
        <strain evidence="7 8">L-1</strain>
    </source>
</reference>
<dbReference type="RefSeq" id="WP_013848097.1">
    <property type="nucleotide sequence ID" value="NC_015593.1"/>
</dbReference>
<organism evidence="7 8">
    <name type="scientific">Sphingobium chlorophenolicum L-1</name>
    <dbReference type="NCBI Taxonomy" id="690566"/>
    <lineage>
        <taxon>Bacteria</taxon>
        <taxon>Pseudomonadati</taxon>
        <taxon>Pseudomonadota</taxon>
        <taxon>Alphaproteobacteria</taxon>
        <taxon>Sphingomonadales</taxon>
        <taxon>Sphingomonadaceae</taxon>
        <taxon>Sphingobium</taxon>
    </lineage>
</organism>
<evidence type="ECO:0000256" key="6">
    <source>
        <dbReference type="SAM" id="Phobius"/>
    </source>
</evidence>
<protein>
    <submittedName>
        <fullName evidence="7">Polysaccharide biosynthesis protein</fullName>
    </submittedName>
</protein>
<evidence type="ECO:0000313" key="8">
    <source>
        <dbReference type="Proteomes" id="UP000007150"/>
    </source>
</evidence>
<evidence type="ECO:0000256" key="3">
    <source>
        <dbReference type="ARBA" id="ARBA00022692"/>
    </source>
</evidence>
<keyword evidence="8" id="KW-1185">Reference proteome</keyword>